<dbReference type="EMBL" id="QTZN02000007">
    <property type="protein sequence ID" value="MVB06365.1"/>
    <property type="molecule type" value="Genomic_DNA"/>
</dbReference>
<evidence type="ECO:0000256" key="1">
    <source>
        <dbReference type="ARBA" id="ARBA00001936"/>
    </source>
</evidence>
<sequence>MSTLETIFDLEQFTSIVNNELNNGLPGFEAQNLMSPSIRDHALKTSDPSIARDSSVLLLFYPHNGQLYIPFMKRTTGNNSHSGQISLPGGKYEESDANRTITAIRETNEELGVDCKKIKILGFLTELYIPVSNFMVLPVLGYCEKRPEFKLNKFEVEEIIEMPVSQLLGKENISDFTINKNGFEIHAPYFQAKEHKIWGATAMILSELREMFLRAGLIQ</sequence>
<comment type="cofactor">
    <cofactor evidence="1">
        <name>Mn(2+)</name>
        <dbReference type="ChEBI" id="CHEBI:29035"/>
    </cofactor>
</comment>
<protein>
    <submittedName>
        <fullName evidence="8">NUDIX domain-containing protein</fullName>
    </submittedName>
</protein>
<dbReference type="Proteomes" id="UP000462449">
    <property type="component" value="Unassembled WGS sequence"/>
</dbReference>
<dbReference type="PANTHER" id="PTHR12992:SF11">
    <property type="entry name" value="MITOCHONDRIAL COENZYME A DIPHOSPHATASE NUDT8"/>
    <property type="match status" value="1"/>
</dbReference>
<dbReference type="Gene3D" id="3.90.79.10">
    <property type="entry name" value="Nucleoside Triphosphate Pyrophosphohydrolase"/>
    <property type="match status" value="1"/>
</dbReference>
<comment type="caution">
    <text evidence="8">The sequence shown here is derived from an EMBL/GenBank/DDBJ whole genome shotgun (WGS) entry which is preliminary data.</text>
</comment>
<feature type="domain" description="Nudix hydrolase" evidence="7">
    <location>
        <begin position="50"/>
        <end position="184"/>
    </location>
</feature>
<reference evidence="9 10" key="1">
    <citation type="submission" date="2019-11" db="EMBL/GenBank/DDBJ databases">
        <title>Draft genome sequence of Labilibaculum sp. strain SYP isolated from Black Sea.</title>
        <authorList>
            <person name="Yadav S."/>
            <person name="Villanueva L."/>
        </authorList>
    </citation>
    <scope>NUCLEOTIDE SEQUENCE [LARGE SCALE GENOMIC DNA]</scope>
    <source>
        <strain evidence="9 10">44</strain>
    </source>
</reference>
<evidence type="ECO:0000313" key="8">
    <source>
        <dbReference type="EMBL" id="MUP37160.1"/>
    </source>
</evidence>
<dbReference type="AlphaFoldDB" id="A0A7M4D3D1"/>
<evidence type="ECO:0000256" key="3">
    <source>
        <dbReference type="ARBA" id="ARBA00022723"/>
    </source>
</evidence>
<evidence type="ECO:0000256" key="4">
    <source>
        <dbReference type="ARBA" id="ARBA00022801"/>
    </source>
</evidence>
<comment type="cofactor">
    <cofactor evidence="2">
        <name>Mg(2+)</name>
        <dbReference type="ChEBI" id="CHEBI:18420"/>
    </cofactor>
</comment>
<evidence type="ECO:0000313" key="9">
    <source>
        <dbReference type="EMBL" id="MVB06365.1"/>
    </source>
</evidence>
<dbReference type="InterPro" id="IPR045121">
    <property type="entry name" value="CoAse"/>
</dbReference>
<dbReference type="GO" id="GO:0010945">
    <property type="term" value="F:coenzyme A diphosphatase activity"/>
    <property type="evidence" value="ECO:0007669"/>
    <property type="project" value="InterPro"/>
</dbReference>
<keyword evidence="3" id="KW-0479">Metal-binding</keyword>
<evidence type="ECO:0000313" key="10">
    <source>
        <dbReference type="Proteomes" id="UP000285951"/>
    </source>
</evidence>
<dbReference type="OrthoDB" id="9802805at2"/>
<dbReference type="GO" id="GO:0046872">
    <property type="term" value="F:metal ion binding"/>
    <property type="evidence" value="ECO:0007669"/>
    <property type="project" value="UniProtKB-KW"/>
</dbReference>
<dbReference type="EMBL" id="WOTW01000007">
    <property type="protein sequence ID" value="MUP37160.1"/>
    <property type="molecule type" value="Genomic_DNA"/>
</dbReference>
<dbReference type="CDD" id="cd03426">
    <property type="entry name" value="NUDIX_CoAse_Nudt7"/>
    <property type="match status" value="1"/>
</dbReference>
<name>A0A7M4D3D1_9BACT</name>
<evidence type="ECO:0000256" key="5">
    <source>
        <dbReference type="ARBA" id="ARBA00022842"/>
    </source>
</evidence>
<dbReference type="InterPro" id="IPR000086">
    <property type="entry name" value="NUDIX_hydrolase_dom"/>
</dbReference>
<evidence type="ECO:0000313" key="11">
    <source>
        <dbReference type="Proteomes" id="UP000462449"/>
    </source>
</evidence>
<gene>
    <name evidence="9" type="ORF">DWB62_004975</name>
    <name evidence="8" type="ORF">GNY23_04975</name>
</gene>
<dbReference type="Pfam" id="PF00293">
    <property type="entry name" value="NUDIX"/>
    <property type="match status" value="1"/>
</dbReference>
<dbReference type="Proteomes" id="UP000285951">
    <property type="component" value="Unassembled WGS sequence"/>
</dbReference>
<keyword evidence="5" id="KW-0460">Magnesium</keyword>
<dbReference type="InterPro" id="IPR015797">
    <property type="entry name" value="NUDIX_hydrolase-like_dom_sf"/>
</dbReference>
<keyword evidence="4" id="KW-0378">Hydrolase</keyword>
<dbReference type="PANTHER" id="PTHR12992">
    <property type="entry name" value="NUDIX HYDROLASE"/>
    <property type="match status" value="1"/>
</dbReference>
<keyword evidence="6" id="KW-0464">Manganese</keyword>
<dbReference type="RefSeq" id="WP_156194985.1">
    <property type="nucleotide sequence ID" value="NZ_QTZN02000007.1"/>
</dbReference>
<dbReference type="PROSITE" id="PS51462">
    <property type="entry name" value="NUDIX"/>
    <property type="match status" value="1"/>
</dbReference>
<accession>A0A7M4D3D1</accession>
<evidence type="ECO:0000259" key="7">
    <source>
        <dbReference type="PROSITE" id="PS51462"/>
    </source>
</evidence>
<organism evidence="8 11">
    <name type="scientific">Labilibaculum euxinus</name>
    <dbReference type="NCBI Taxonomy" id="2686357"/>
    <lineage>
        <taxon>Bacteria</taxon>
        <taxon>Pseudomonadati</taxon>
        <taxon>Bacteroidota</taxon>
        <taxon>Bacteroidia</taxon>
        <taxon>Marinilabiliales</taxon>
        <taxon>Marinifilaceae</taxon>
        <taxon>Labilibaculum</taxon>
    </lineage>
</organism>
<evidence type="ECO:0000256" key="6">
    <source>
        <dbReference type="ARBA" id="ARBA00023211"/>
    </source>
</evidence>
<reference evidence="8 11" key="2">
    <citation type="submission" date="2019-12" db="EMBL/GenBank/DDBJ databases">
        <title>Draft genome sequence of Labilibaculum sp. strain 44 isolated from deep waters of Black Sea.</title>
        <authorList>
            <person name="Yadav S."/>
            <person name="Villanueva L."/>
        </authorList>
    </citation>
    <scope>NUCLEOTIDE SEQUENCE [LARGE SCALE GENOMIC DNA]</scope>
    <source>
        <strain evidence="8 11">44</strain>
    </source>
</reference>
<evidence type="ECO:0000256" key="2">
    <source>
        <dbReference type="ARBA" id="ARBA00001946"/>
    </source>
</evidence>
<dbReference type="SUPFAM" id="SSF55811">
    <property type="entry name" value="Nudix"/>
    <property type="match status" value="1"/>
</dbReference>
<keyword evidence="10" id="KW-1185">Reference proteome</keyword>
<proteinExistence type="predicted"/>